<comment type="caution">
    <text evidence="10">The sequence shown here is derived from an EMBL/GenBank/DDBJ whole genome shotgun (WGS) entry which is preliminary data.</text>
</comment>
<dbReference type="InterPro" id="IPR045090">
    <property type="entry name" value="Pept_M3A_M3B"/>
</dbReference>
<proteinExistence type="inferred from homology"/>
<dbReference type="InterPro" id="IPR024079">
    <property type="entry name" value="MetalloPept_cat_dom_sf"/>
</dbReference>
<accession>A0ABT2AJA1</accession>
<evidence type="ECO:0000256" key="2">
    <source>
        <dbReference type="ARBA" id="ARBA00022670"/>
    </source>
</evidence>
<evidence type="ECO:0000313" key="10">
    <source>
        <dbReference type="EMBL" id="MCS0596306.1"/>
    </source>
</evidence>
<reference evidence="10 11" key="1">
    <citation type="submission" date="2022-08" db="EMBL/GenBank/DDBJ databases">
        <title>Reclassification of Massilia species as members of the genera Telluria, Duganella, Pseudoduganella, Mokoshia gen. nov. and Zemynaea gen. nov. using orthogonal and non-orthogonal genome-based approaches.</title>
        <authorList>
            <person name="Bowman J.P."/>
        </authorList>
    </citation>
    <scope>NUCLEOTIDE SEQUENCE [LARGE SCALE GENOMIC DNA]</scope>
    <source>
        <strain evidence="10 11">JCM 31661</strain>
    </source>
</reference>
<evidence type="ECO:0000256" key="7">
    <source>
        <dbReference type="RuleBase" id="RU003435"/>
    </source>
</evidence>
<comment type="similarity">
    <text evidence="1 7">Belongs to the peptidase M3 family.</text>
</comment>
<evidence type="ECO:0000259" key="9">
    <source>
        <dbReference type="Pfam" id="PF01432"/>
    </source>
</evidence>
<feature type="signal peptide" evidence="8">
    <location>
        <begin position="1"/>
        <end position="21"/>
    </location>
</feature>
<sequence length="708" mass="78360">MIRPHILLVAAASVASTLAHAAPASMLEASNPFAKPSTLPFQYPAWDKIRNEHFAPAFEEAMRQEALEIEQIANNKAPATFENTVVAMERSGQLMNRVSTAFGTLKGSYTNPTLQALDKELAPKLSAHNDAIRLNPKLYARIKAIYDKRSKLGLDPESLYLVERYHTDFVRAGAKLSDADKAKLKAMNGELAALSTQFAQNVLHEANASALVVDTRAELAGMTDKQIDAAAAEGKKRGLDGKFVVPVVNTTQQAGLSVLTNRATREKLLAASLARGSRGGQFDNREVVLKLAKLRAERAVLLGYPNHAAYNLEDQTAKTTGAVNGLLAEFAKPAVNNARKEAAEIQKAIDAEGGGFKAAAHDWGFYSDKVRAAKYAFDASQLRPYFELNRVLQDGVFFAANKEFGITFKERKDLPTYVEDVRVFDVFDVDGKQLAIFTFDPYARPNKRGGAWANAWVPQSKLMGTKPVIANNLNIAKPAAGEPTLLTYDEVRTTFHEFGHALHGMFSDVKYPRFAGSRVPRDYVEFPSQVNEMWMAWPEVLANYAKHYQTGAAMPKELLDKVQASQQFNEGFRTTEYLAASLLDQAWHQLSPSQIPTDVLAFEAAALKKAGVDFELVPPRYRTTYFSHTFSGGYSAGYYGYLWAEKLDADTVNWFKENGGLTRKNGDHFRKTLLSRGGTLDAMQMYRNFSGRDARVEPLLERRGLTGE</sequence>
<name>A0ABT2AJA1_9BURK</name>
<keyword evidence="5 7" id="KW-0862">Zinc</keyword>
<keyword evidence="11" id="KW-1185">Reference proteome</keyword>
<keyword evidence="2 7" id="KW-0645">Protease</keyword>
<dbReference type="Gene3D" id="1.10.1370.40">
    <property type="match status" value="1"/>
</dbReference>
<dbReference type="Gene3D" id="1.10.1370.10">
    <property type="entry name" value="Neurolysin, domain 3"/>
    <property type="match status" value="1"/>
</dbReference>
<dbReference type="Gene3D" id="3.40.390.10">
    <property type="entry name" value="Collagenase (Catalytic Domain)"/>
    <property type="match status" value="1"/>
</dbReference>
<evidence type="ECO:0000256" key="5">
    <source>
        <dbReference type="ARBA" id="ARBA00022833"/>
    </source>
</evidence>
<dbReference type="EMBL" id="JANUHA010000004">
    <property type="protein sequence ID" value="MCS0596306.1"/>
    <property type="molecule type" value="Genomic_DNA"/>
</dbReference>
<evidence type="ECO:0000256" key="8">
    <source>
        <dbReference type="SAM" id="SignalP"/>
    </source>
</evidence>
<dbReference type="Proteomes" id="UP001206572">
    <property type="component" value="Unassembled WGS sequence"/>
</dbReference>
<dbReference type="PANTHER" id="PTHR43660">
    <property type="entry name" value="DIPEPTIDYL CARBOXYPEPTIDASE"/>
    <property type="match status" value="1"/>
</dbReference>
<evidence type="ECO:0000313" key="11">
    <source>
        <dbReference type="Proteomes" id="UP001206572"/>
    </source>
</evidence>
<evidence type="ECO:0000256" key="4">
    <source>
        <dbReference type="ARBA" id="ARBA00022801"/>
    </source>
</evidence>
<keyword evidence="3 7" id="KW-0479">Metal-binding</keyword>
<dbReference type="CDD" id="cd06456">
    <property type="entry name" value="M3A_DCP"/>
    <property type="match status" value="1"/>
</dbReference>
<comment type="cofactor">
    <cofactor evidence="7">
        <name>Zn(2+)</name>
        <dbReference type="ChEBI" id="CHEBI:29105"/>
    </cofactor>
    <text evidence="7">Binds 1 zinc ion.</text>
</comment>
<protein>
    <submittedName>
        <fullName evidence="10">M3 family metallopeptidase</fullName>
    </submittedName>
</protein>
<gene>
    <name evidence="10" type="ORF">NX780_08070</name>
</gene>
<dbReference type="PANTHER" id="PTHR43660:SF1">
    <property type="entry name" value="DIPEPTIDYL CARBOXYPEPTIDASE"/>
    <property type="match status" value="1"/>
</dbReference>
<keyword evidence="6 7" id="KW-0482">Metalloprotease</keyword>
<feature type="domain" description="Peptidase M3A/M3B catalytic" evidence="9">
    <location>
        <begin position="260"/>
        <end position="704"/>
    </location>
</feature>
<feature type="chain" id="PRO_5045956619" evidence="8">
    <location>
        <begin position="22"/>
        <end position="708"/>
    </location>
</feature>
<dbReference type="InterPro" id="IPR034005">
    <property type="entry name" value="M3A_DCP"/>
</dbReference>
<keyword evidence="4 7" id="KW-0378">Hydrolase</keyword>
<evidence type="ECO:0000256" key="6">
    <source>
        <dbReference type="ARBA" id="ARBA00023049"/>
    </source>
</evidence>
<organism evidence="10 11">
    <name type="scientific">Massilia agri</name>
    <dbReference type="NCBI Taxonomy" id="1886785"/>
    <lineage>
        <taxon>Bacteria</taxon>
        <taxon>Pseudomonadati</taxon>
        <taxon>Pseudomonadota</taxon>
        <taxon>Betaproteobacteria</taxon>
        <taxon>Burkholderiales</taxon>
        <taxon>Oxalobacteraceae</taxon>
        <taxon>Telluria group</taxon>
        <taxon>Massilia</taxon>
    </lineage>
</organism>
<dbReference type="InterPro" id="IPR024077">
    <property type="entry name" value="Neurolysin/TOP_dom2"/>
</dbReference>
<keyword evidence="8" id="KW-0732">Signal</keyword>
<dbReference type="SUPFAM" id="SSF55486">
    <property type="entry name" value="Metalloproteases ('zincins'), catalytic domain"/>
    <property type="match status" value="1"/>
</dbReference>
<dbReference type="InterPro" id="IPR001567">
    <property type="entry name" value="Pept_M3A_M3B_dom"/>
</dbReference>
<evidence type="ECO:0000256" key="3">
    <source>
        <dbReference type="ARBA" id="ARBA00022723"/>
    </source>
</evidence>
<dbReference type="RefSeq" id="WP_258827350.1">
    <property type="nucleotide sequence ID" value="NZ_JANUHA010000004.1"/>
</dbReference>
<dbReference type="Pfam" id="PF01432">
    <property type="entry name" value="Peptidase_M3"/>
    <property type="match status" value="1"/>
</dbReference>
<evidence type="ECO:0000256" key="1">
    <source>
        <dbReference type="ARBA" id="ARBA00006040"/>
    </source>
</evidence>